<organism evidence="3 4">
    <name type="scientific">Danxiaibacter flavus</name>
    <dbReference type="NCBI Taxonomy" id="3049108"/>
    <lineage>
        <taxon>Bacteria</taxon>
        <taxon>Pseudomonadati</taxon>
        <taxon>Bacteroidota</taxon>
        <taxon>Chitinophagia</taxon>
        <taxon>Chitinophagales</taxon>
        <taxon>Chitinophagaceae</taxon>
        <taxon>Danxiaibacter</taxon>
    </lineage>
</organism>
<dbReference type="RefSeq" id="WP_369332188.1">
    <property type="nucleotide sequence ID" value="NZ_JAULBC010000010.1"/>
</dbReference>
<proteinExistence type="predicted"/>
<dbReference type="SUPFAM" id="SSF51735">
    <property type="entry name" value="NAD(P)-binding Rossmann-fold domains"/>
    <property type="match status" value="1"/>
</dbReference>
<sequence length="490" mass="54460">MAKKSSRRNFIRNTAMAGMGLTIVPGLVMGKKFGYTAPSDKLNIAGIGIGGMGFANLKNMESENIVGLCDVDWKYSARVFDHFPNAKKYKDYRRMYDELGKSIDAVVVATADHAHAMIAADAITLGKHTYVQKPLTHSVYESRLLNKLAAKYNVATSMGNQGSSGEGVRQICEYIWNGGIGVVKRVDCFTDRPIWPQGLSRPEGNGTVPADLDWDLFIGPAAMRPYNPLYTPWNWRGWWDFGTGALGDMACHILHPVFKALELGHPTKVQGSSTMLLTECAPNAEMVRYVFPQRKSSHKVKLPEVEVFWYDGGIKPVRPEGMPTGKDLNDNGGACIFYGSKDTLICGCYGMNPWLISGKSLDAPKTLRRVTTSHEMDWVRACKESAANRVPTASPFSEAGPLNEMVVMGVLAVRLQELNRELLWDGENMQFTNISDDDKIQIIIKDGFKIHDGHPTFDKSKTDPISAKQFAQELIKHTYRSGWTLPEMPR</sequence>
<dbReference type="PANTHER" id="PTHR43818:SF10">
    <property type="entry name" value="NADH-DEPENDENT DEHYDROGENASE-RELATED"/>
    <property type="match status" value="1"/>
</dbReference>
<dbReference type="Gene3D" id="3.30.360.10">
    <property type="entry name" value="Dihydrodipicolinate Reductase, domain 2"/>
    <property type="match status" value="1"/>
</dbReference>
<dbReference type="InterPro" id="IPR043906">
    <property type="entry name" value="Gfo/Idh/MocA_OxRdtase_bact_C"/>
</dbReference>
<feature type="domain" description="Gfo/Idh/MocA-like oxidoreductase bacterial type C-terminal" evidence="2">
    <location>
        <begin position="206"/>
        <end position="262"/>
    </location>
</feature>
<dbReference type="InterPro" id="IPR036291">
    <property type="entry name" value="NAD(P)-bd_dom_sf"/>
</dbReference>
<feature type="domain" description="Gfo/Idh/MocA-like oxidoreductase N-terminal" evidence="1">
    <location>
        <begin position="43"/>
        <end position="159"/>
    </location>
</feature>
<evidence type="ECO:0000259" key="1">
    <source>
        <dbReference type="Pfam" id="PF01408"/>
    </source>
</evidence>
<dbReference type="Proteomes" id="UP001560573">
    <property type="component" value="Unassembled WGS sequence"/>
</dbReference>
<evidence type="ECO:0000259" key="2">
    <source>
        <dbReference type="Pfam" id="PF19051"/>
    </source>
</evidence>
<protein>
    <submittedName>
        <fullName evidence="3">Gfo/Idh/MocA family oxidoreductase</fullName>
    </submittedName>
</protein>
<name>A0ABV3ZLR8_9BACT</name>
<dbReference type="SUPFAM" id="SSF55347">
    <property type="entry name" value="Glyceraldehyde-3-phosphate dehydrogenase-like, C-terminal domain"/>
    <property type="match status" value="1"/>
</dbReference>
<dbReference type="Gene3D" id="3.40.50.720">
    <property type="entry name" value="NAD(P)-binding Rossmann-like Domain"/>
    <property type="match status" value="1"/>
</dbReference>
<dbReference type="PANTHER" id="PTHR43818">
    <property type="entry name" value="BCDNA.GH03377"/>
    <property type="match status" value="1"/>
</dbReference>
<evidence type="ECO:0000313" key="4">
    <source>
        <dbReference type="Proteomes" id="UP001560573"/>
    </source>
</evidence>
<reference evidence="3 4" key="1">
    <citation type="submission" date="2023-07" db="EMBL/GenBank/DDBJ databases">
        <authorList>
            <person name="Lian W.-H."/>
        </authorList>
    </citation>
    <scope>NUCLEOTIDE SEQUENCE [LARGE SCALE GENOMIC DNA]</scope>
    <source>
        <strain evidence="3 4">SYSU DXS3180</strain>
    </source>
</reference>
<keyword evidence="4" id="KW-1185">Reference proteome</keyword>
<dbReference type="Pfam" id="PF19051">
    <property type="entry name" value="GFO_IDH_MocA_C2"/>
    <property type="match status" value="1"/>
</dbReference>
<dbReference type="Pfam" id="PF01408">
    <property type="entry name" value="GFO_IDH_MocA"/>
    <property type="match status" value="1"/>
</dbReference>
<dbReference type="InterPro" id="IPR000683">
    <property type="entry name" value="Gfo/Idh/MocA-like_OxRdtase_N"/>
</dbReference>
<dbReference type="InterPro" id="IPR050463">
    <property type="entry name" value="Gfo/Idh/MocA_oxidrdct_glycsds"/>
</dbReference>
<comment type="caution">
    <text evidence="3">The sequence shown here is derived from an EMBL/GenBank/DDBJ whole genome shotgun (WGS) entry which is preliminary data.</text>
</comment>
<evidence type="ECO:0000313" key="3">
    <source>
        <dbReference type="EMBL" id="MEX6690773.1"/>
    </source>
</evidence>
<accession>A0ABV3ZLR8</accession>
<dbReference type="EMBL" id="JAULBC010000010">
    <property type="protein sequence ID" value="MEX6690773.1"/>
    <property type="molecule type" value="Genomic_DNA"/>
</dbReference>
<gene>
    <name evidence="3" type="ORF">QTN47_24915</name>
</gene>